<dbReference type="PANTHER" id="PTHR32086">
    <property type="entry name" value="FANCONI ANEMIA GROUP D2 PROTEIN"/>
    <property type="match status" value="1"/>
</dbReference>
<evidence type="ECO:0000313" key="7">
    <source>
        <dbReference type="EMBL" id="WIA09029.1"/>
    </source>
</evidence>
<evidence type="ECO:0000256" key="5">
    <source>
        <dbReference type="ARBA" id="ARBA00093456"/>
    </source>
</evidence>
<dbReference type="EMBL" id="CP126208">
    <property type="protein sequence ID" value="WIA09029.1"/>
    <property type="molecule type" value="Genomic_DNA"/>
</dbReference>
<feature type="compositionally biased region" description="Acidic residues" evidence="6">
    <location>
        <begin position="1368"/>
        <end position="1397"/>
    </location>
</feature>
<keyword evidence="2" id="KW-1017">Isopeptide bond</keyword>
<evidence type="ECO:0000256" key="3">
    <source>
        <dbReference type="ARBA" id="ARBA00022843"/>
    </source>
</evidence>
<keyword evidence="3" id="KW-0832">Ubl conjugation</keyword>
<dbReference type="Proteomes" id="UP001244341">
    <property type="component" value="Chromosome 1b"/>
</dbReference>
<dbReference type="SUPFAM" id="SSF48371">
    <property type="entry name" value="ARM repeat"/>
    <property type="match status" value="1"/>
</dbReference>
<gene>
    <name evidence="7" type="ORF">OEZ85_008443</name>
</gene>
<evidence type="ECO:0008006" key="9">
    <source>
        <dbReference type="Google" id="ProtNLM"/>
    </source>
</evidence>
<protein>
    <recommendedName>
        <fullName evidence="9">Fanconi anemia group D2 protein</fullName>
    </recommendedName>
</protein>
<comment type="similarity">
    <text evidence="5">Belongs to the Fanconi anemia protein FANCD2 family.</text>
</comment>
<reference evidence="7 8" key="1">
    <citation type="submission" date="2023-05" db="EMBL/GenBank/DDBJ databases">
        <title>A 100% complete, gapless, phased diploid assembly of the Scenedesmus obliquus UTEX 3031 genome.</title>
        <authorList>
            <person name="Biondi T.C."/>
            <person name="Hanschen E.R."/>
            <person name="Kwon T."/>
            <person name="Eng W."/>
            <person name="Kruse C.P.S."/>
            <person name="Koehler S.I."/>
            <person name="Kunde Y."/>
            <person name="Gleasner C.D."/>
            <person name="You Mak K.T."/>
            <person name="Polle J."/>
            <person name="Hovde B.T."/>
            <person name="Starkenburg S.R."/>
        </authorList>
    </citation>
    <scope>NUCLEOTIDE SEQUENCE [LARGE SCALE GENOMIC DNA]</scope>
    <source>
        <strain evidence="7 8">DOE0152z</strain>
    </source>
</reference>
<accession>A0ABY8TIV6</accession>
<dbReference type="PANTHER" id="PTHR32086:SF0">
    <property type="entry name" value="FANCONI ANEMIA GROUP D2 PROTEIN"/>
    <property type="match status" value="1"/>
</dbReference>
<name>A0ABY8TIV6_TETOB</name>
<evidence type="ECO:0000313" key="8">
    <source>
        <dbReference type="Proteomes" id="UP001244341"/>
    </source>
</evidence>
<sequence>MDLLADASNRLGALQPSTKISSKRQRLEQLQSQQATFHHVVSRAGIRGLTADDEDAHQLPALEVDDPRQARRQLAADLASPTAREAFLDSLGEVLAAEELLHKCLLPITVCVQVSYATGDSLIRMLLNMPCLQQQLAERLLQKLPEYSQAECEEEGAGGSSSSLPSLILGQLRWLEVVADAERLTAAVLEVLPVCSPAIQQQLLGFLPEVVLPQDHEVVVDQLRALLEQDLAFMASVLDCISNMTLEQRLQDHVLSMLLGQLAAVEVEDLPALVKYLLGSATKANAVQILTAVRNGLHFINPSDPRMPVPDRKQKGVLQPASRSPEVLLVKELTAALQANEDVAAACLKLQAQLQAPAAHRCFDLLALLALHARGGASRKAAEQCLRRKLLEGHATAAWISRSLQGHQAAFHELVPSLLALAESWARAREPTLTAAAAHLYVHLFVGSGGSLERQQVLQALHGHLGSGVAGEQDAALQALSALAAAHRPLLGQYSSYLANVLDHLEGFSDSQLRQVFAMFAALTAVQPAAASSSSSAAAAAGGTQLQDELHITITKALSHSHPGYKRIGVVGSLALLGQAAAEHELLADADGTAAERHKEAWIGRAENMFAQCQAHPGVLAFMMDQWAELLEQQGPAAAAAAAAEGQQQAEQAAAVTPKPMLEWLSEKLQDLLNSMFFADYCQGVPDTQDAQQADAHTPPQPDIQLDDSNIKGQLWFNLDSAFSPIYIQILPLAASKDPLRRAAPAWMPSALRLLAAALQQLSAGDLNNIDALLGCPLAMPDARMFTDGRWEALPLPSKACMLTCLLHAICWLREVVAVFAPGVGADVLGATAGTATQSTAAAAPAAAAALRRPPAAAGKAAAKQAEGPTFTHAEAMAKLRCLRLPASFALNTCLPPQMLLASLLPATHLAVDLQAKLKLLTHLGTALSVIRQPPEPGREVLLEGLPGAASKIEDPLYELLPVNAVVDALPAAHSLATACLQTFTLLLSCHKELPEALQLQVLAALAQQQQQPADQVNEALLQLLVACFKACRKHFCRASGNSSLQLELAVLSLLQGITTHPVAAASRYHATMGQKLSAAADALLKESWQQEDEAEDESAKTFTWKGATAAISQLLGVLVSHAPDPSQQVLGLAGVLGAMPDKVPAKEQLQPCGGYAALCSATMNTWYKVVFEQLVSYWETVVADCQRLMPAAAGGRAGSRAQQQQQQQQQSQTMPDWESLQVEELLARAQCCCQAFAGLVQLTKAHPSRTGLLSSALKLGGQFVDALLRGLAFWRALYASGQEGAFRALIKEVQKGTKQLQTVCNEAKARGAAPLLSRAPATKRSLERFLFEMKAFLYEVGQQELFYLGQLKHRDLEGNCVGSQLCEEQEEEEDENDDEPGDYDAGEDDQEDGVAE</sequence>
<organism evidence="7 8">
    <name type="scientific">Tetradesmus obliquus</name>
    <name type="common">Green alga</name>
    <name type="synonym">Acutodesmus obliquus</name>
    <dbReference type="NCBI Taxonomy" id="3088"/>
    <lineage>
        <taxon>Eukaryota</taxon>
        <taxon>Viridiplantae</taxon>
        <taxon>Chlorophyta</taxon>
        <taxon>core chlorophytes</taxon>
        <taxon>Chlorophyceae</taxon>
        <taxon>CS clade</taxon>
        <taxon>Sphaeropleales</taxon>
        <taxon>Scenedesmaceae</taxon>
        <taxon>Tetradesmus</taxon>
    </lineage>
</organism>
<dbReference type="InterPro" id="IPR016024">
    <property type="entry name" value="ARM-type_fold"/>
</dbReference>
<proteinExistence type="inferred from homology"/>
<evidence type="ECO:0000256" key="6">
    <source>
        <dbReference type="SAM" id="MobiDB-lite"/>
    </source>
</evidence>
<evidence type="ECO:0000256" key="1">
    <source>
        <dbReference type="ARBA" id="ARBA00004123"/>
    </source>
</evidence>
<dbReference type="Pfam" id="PF14631">
    <property type="entry name" value="FancD2"/>
    <property type="match status" value="2"/>
</dbReference>
<evidence type="ECO:0000256" key="2">
    <source>
        <dbReference type="ARBA" id="ARBA00022499"/>
    </source>
</evidence>
<comment type="subcellular location">
    <subcellularLocation>
        <location evidence="1">Nucleus</location>
    </subcellularLocation>
</comment>
<dbReference type="InterPro" id="IPR029448">
    <property type="entry name" value="FANCD2"/>
</dbReference>
<keyword evidence="8" id="KW-1185">Reference proteome</keyword>
<evidence type="ECO:0000256" key="4">
    <source>
        <dbReference type="ARBA" id="ARBA00023242"/>
    </source>
</evidence>
<keyword evidence="4" id="KW-0539">Nucleus</keyword>
<feature type="region of interest" description="Disordered" evidence="6">
    <location>
        <begin position="1364"/>
        <end position="1397"/>
    </location>
</feature>